<protein>
    <submittedName>
        <fullName evidence="1">Ribonucleotide reductase</fullName>
    </submittedName>
</protein>
<dbReference type="InterPro" id="IPR004465">
    <property type="entry name" value="RNR_NrdI"/>
</dbReference>
<dbReference type="AlphaFoldDB" id="A0A2R5HH44"/>
<name>A0A2R5HH44_9LACT</name>
<accession>A0A2R5HH44</accession>
<proteinExistence type="predicted"/>
<dbReference type="OrthoDB" id="350535at2"/>
<organism evidence="1 2">
    <name type="scientific">Lactococcus termiticola</name>
    <dbReference type="NCBI Taxonomy" id="2169526"/>
    <lineage>
        <taxon>Bacteria</taxon>
        <taxon>Bacillati</taxon>
        <taxon>Bacillota</taxon>
        <taxon>Bacilli</taxon>
        <taxon>Lactobacillales</taxon>
        <taxon>Streptococcaceae</taxon>
        <taxon>Lactococcus</taxon>
    </lineage>
</organism>
<dbReference type="Pfam" id="PF07972">
    <property type="entry name" value="Flavodoxin_NdrI"/>
    <property type="match status" value="1"/>
</dbReference>
<reference evidence="1 2" key="1">
    <citation type="journal article" date="2018" name="Genome Announc.">
        <title>Draft Genome Sequence of Lactococcus sp. Strain NtB2 (JCM 32569), Isolated from the Gut of the Higher Termite Nasutitermes takasagoensis.</title>
        <authorList>
            <person name="Noda S."/>
            <person name="Aihara C."/>
            <person name="Yuki M."/>
            <person name="Ohkuma M."/>
        </authorList>
    </citation>
    <scope>NUCLEOTIDE SEQUENCE [LARGE SCALE GENOMIC DNA]</scope>
    <source>
        <strain evidence="1 2">NtB2</strain>
    </source>
</reference>
<dbReference type="Proteomes" id="UP000245021">
    <property type="component" value="Unassembled WGS sequence"/>
</dbReference>
<sequence>MKLVFFSVTGQTRRFAEKTKLSQQEILADDPEMEMSEDFLLVVPSYAEESPTVSKSIEIMDPVFEFMAYKDNVKHCRGIIGTGNRNFAGIYIFTAKELSAKHQIPILYDFEFSGTPDDVAKVEEIADQLDAGHSIHSHHNH</sequence>
<dbReference type="InterPro" id="IPR029039">
    <property type="entry name" value="Flavoprotein-like_sf"/>
</dbReference>
<gene>
    <name evidence="1" type="primary">nrdI</name>
    <name evidence="1" type="ORF">NtB2_01314</name>
</gene>
<dbReference type="PANTHER" id="PTHR37297:SF1">
    <property type="entry name" value="PROTEIN NRDI"/>
    <property type="match status" value="1"/>
</dbReference>
<keyword evidence="2" id="KW-1185">Reference proteome</keyword>
<dbReference type="EMBL" id="BFFO01000008">
    <property type="protein sequence ID" value="GBG97176.1"/>
    <property type="molecule type" value="Genomic_DNA"/>
</dbReference>
<dbReference type="GO" id="GO:0010181">
    <property type="term" value="F:FMN binding"/>
    <property type="evidence" value="ECO:0007669"/>
    <property type="project" value="InterPro"/>
</dbReference>
<dbReference type="SUPFAM" id="SSF52218">
    <property type="entry name" value="Flavoproteins"/>
    <property type="match status" value="1"/>
</dbReference>
<evidence type="ECO:0000313" key="1">
    <source>
        <dbReference type="EMBL" id="GBG97176.1"/>
    </source>
</evidence>
<evidence type="ECO:0000313" key="2">
    <source>
        <dbReference type="Proteomes" id="UP000245021"/>
    </source>
</evidence>
<dbReference type="PIRSF" id="PIRSF005087">
    <property type="entry name" value="NrdI"/>
    <property type="match status" value="1"/>
</dbReference>
<dbReference type="Gene3D" id="3.40.50.360">
    <property type="match status" value="1"/>
</dbReference>
<dbReference type="NCBIfam" id="TIGR00333">
    <property type="entry name" value="nrdI"/>
    <property type="match status" value="1"/>
</dbReference>
<dbReference type="RefSeq" id="WP_109246134.1">
    <property type="nucleotide sequence ID" value="NZ_BFFO01000008.1"/>
</dbReference>
<dbReference type="PANTHER" id="PTHR37297">
    <property type="entry name" value="PROTEIN NRDI"/>
    <property type="match status" value="1"/>
</dbReference>
<comment type="caution">
    <text evidence="1">The sequence shown here is derived from an EMBL/GenBank/DDBJ whole genome shotgun (WGS) entry which is preliminary data.</text>
</comment>